<dbReference type="OrthoDB" id="9815686at2"/>
<name>D5RJB6_9PROT</name>
<sequence>MSLAPLLAAPLVVQAHVAAALGAFLLGLLQLSRRKGGAPHRHLGRSWALLMLVTALTSFGITGVAAPGRYSWIHLLSLLVLVTVPMAVFAALAGRITTHRRAMLALFLLALVVTGGFTLLPGRLMHQMVFGTP</sequence>
<feature type="transmembrane region" description="Helical" evidence="1">
    <location>
        <begin position="104"/>
        <end position="124"/>
    </location>
</feature>
<dbReference type="HOGENOM" id="CLU_124879_1_1_5"/>
<comment type="caution">
    <text evidence="2">The sequence shown here is derived from an EMBL/GenBank/DDBJ whole genome shotgun (WGS) entry which is preliminary data.</text>
</comment>
<evidence type="ECO:0000313" key="2">
    <source>
        <dbReference type="EMBL" id="EFH12614.1"/>
    </source>
</evidence>
<feature type="transmembrane region" description="Helical" evidence="1">
    <location>
        <begin position="72"/>
        <end position="92"/>
    </location>
</feature>
<evidence type="ECO:0008006" key="4">
    <source>
        <dbReference type="Google" id="ProtNLM"/>
    </source>
</evidence>
<keyword evidence="1" id="KW-1133">Transmembrane helix</keyword>
<keyword evidence="3" id="KW-1185">Reference proteome</keyword>
<evidence type="ECO:0000313" key="3">
    <source>
        <dbReference type="Proteomes" id="UP000005324"/>
    </source>
</evidence>
<dbReference type="RefSeq" id="WP_007004235.1">
    <property type="nucleotide sequence ID" value="NZ_GG770778.1"/>
</dbReference>
<accession>D5RJB6</accession>
<reference evidence="2 3" key="1">
    <citation type="submission" date="2010-04" db="EMBL/GenBank/DDBJ databases">
        <authorList>
            <person name="Qin X."/>
            <person name="Bachman B."/>
            <person name="Battles P."/>
            <person name="Bell A."/>
            <person name="Bess C."/>
            <person name="Bickham C."/>
            <person name="Chaboub L."/>
            <person name="Chen D."/>
            <person name="Coyle M."/>
            <person name="Deiros D.R."/>
            <person name="Dinh H."/>
            <person name="Forbes L."/>
            <person name="Fowler G."/>
            <person name="Francisco L."/>
            <person name="Fu Q."/>
            <person name="Gubbala S."/>
            <person name="Hale W."/>
            <person name="Han Y."/>
            <person name="Hemphill L."/>
            <person name="Highlander S.K."/>
            <person name="Hirani K."/>
            <person name="Hogues M."/>
            <person name="Jackson L."/>
            <person name="Jakkamsetti A."/>
            <person name="Javaid M."/>
            <person name="Jiang H."/>
            <person name="Korchina V."/>
            <person name="Kovar C."/>
            <person name="Lara F."/>
            <person name="Lee S."/>
            <person name="Mata R."/>
            <person name="Mathew T."/>
            <person name="Moen C."/>
            <person name="Morales K."/>
            <person name="Munidasa M."/>
            <person name="Nazareth L."/>
            <person name="Ngo R."/>
            <person name="Nguyen L."/>
            <person name="Okwuonu G."/>
            <person name="Ongeri F."/>
            <person name="Patil S."/>
            <person name="Petrosino J."/>
            <person name="Pham C."/>
            <person name="Pham P."/>
            <person name="Pu L.-L."/>
            <person name="Puazo M."/>
            <person name="Raj R."/>
            <person name="Reid J."/>
            <person name="Rouhana J."/>
            <person name="Saada N."/>
            <person name="Shang Y."/>
            <person name="Simmons D."/>
            <person name="Thornton R."/>
            <person name="Warren J."/>
            <person name="Weissenberger G."/>
            <person name="Zhang J."/>
            <person name="Zhang L."/>
            <person name="Zhou C."/>
            <person name="Zhu D."/>
            <person name="Muzny D."/>
            <person name="Worley K."/>
            <person name="Gibbs R."/>
        </authorList>
    </citation>
    <scope>NUCLEOTIDE SEQUENCE [LARGE SCALE GENOMIC DNA]</scope>
    <source>
        <strain evidence="2 3">ATCC 49957</strain>
    </source>
</reference>
<feature type="transmembrane region" description="Helical" evidence="1">
    <location>
        <begin position="6"/>
        <end position="26"/>
    </location>
</feature>
<proteinExistence type="predicted"/>
<keyword evidence="1" id="KW-0812">Transmembrane</keyword>
<dbReference type="Proteomes" id="UP000005324">
    <property type="component" value="Unassembled WGS sequence"/>
</dbReference>
<feature type="transmembrane region" description="Helical" evidence="1">
    <location>
        <begin position="47"/>
        <end position="66"/>
    </location>
</feature>
<dbReference type="EMBL" id="ADVL01000192">
    <property type="protein sequence ID" value="EFH12614.1"/>
    <property type="molecule type" value="Genomic_DNA"/>
</dbReference>
<dbReference type="AlphaFoldDB" id="D5RJB6"/>
<gene>
    <name evidence="2" type="ORF">HMPREF0731_1176</name>
</gene>
<protein>
    <recommendedName>
        <fullName evidence="4">DUF2306 domain-containing protein</fullName>
    </recommendedName>
</protein>
<dbReference type="InterPro" id="IPR018750">
    <property type="entry name" value="DUF2306_membrane"/>
</dbReference>
<organism evidence="2 3">
    <name type="scientific">Pseudoroseomonas cervicalis ATCC 49957</name>
    <dbReference type="NCBI Taxonomy" id="525371"/>
    <lineage>
        <taxon>Bacteria</taxon>
        <taxon>Pseudomonadati</taxon>
        <taxon>Pseudomonadota</taxon>
        <taxon>Alphaproteobacteria</taxon>
        <taxon>Acetobacterales</taxon>
        <taxon>Roseomonadaceae</taxon>
        <taxon>Roseomonas</taxon>
    </lineage>
</organism>
<dbReference type="Pfam" id="PF10067">
    <property type="entry name" value="DUF2306"/>
    <property type="match status" value="1"/>
</dbReference>
<evidence type="ECO:0000256" key="1">
    <source>
        <dbReference type="SAM" id="Phobius"/>
    </source>
</evidence>
<keyword evidence="1" id="KW-0472">Membrane</keyword>